<evidence type="ECO:0000256" key="1">
    <source>
        <dbReference type="SAM" id="MobiDB-lite"/>
    </source>
</evidence>
<proteinExistence type="predicted"/>
<dbReference type="AlphaFoldDB" id="A0A086Y4L2"/>
<feature type="compositionally biased region" description="Basic and acidic residues" evidence="1">
    <location>
        <begin position="864"/>
        <end position="878"/>
    </location>
</feature>
<dbReference type="OrthoDB" id="436461at2"/>
<dbReference type="STRING" id="195105.CN97_16130"/>
<dbReference type="eggNOG" id="COG1100">
    <property type="taxonomic scope" value="Bacteria"/>
</dbReference>
<keyword evidence="3" id="KW-0540">Nuclease</keyword>
<protein>
    <submittedName>
        <fullName evidence="3">Endonuclease</fullName>
    </submittedName>
</protein>
<evidence type="ECO:0000313" key="3">
    <source>
        <dbReference type="EMBL" id="KFI29212.1"/>
    </source>
</evidence>
<gene>
    <name evidence="3" type="ORF">CN97_16130</name>
</gene>
<dbReference type="InterPro" id="IPR018310">
    <property type="entry name" value="Put_endonuclease_Z1-dom"/>
</dbReference>
<dbReference type="RefSeq" id="WP_035710658.1">
    <property type="nucleotide sequence ID" value="NZ_JGYG01000006.1"/>
</dbReference>
<evidence type="ECO:0000313" key="4">
    <source>
        <dbReference type="Proteomes" id="UP000028826"/>
    </source>
</evidence>
<organism evidence="3 4">
    <name type="scientific">Haematobacter massiliensis</name>
    <dbReference type="NCBI Taxonomy" id="195105"/>
    <lineage>
        <taxon>Bacteria</taxon>
        <taxon>Pseudomonadati</taxon>
        <taxon>Pseudomonadota</taxon>
        <taxon>Alphaproteobacteria</taxon>
        <taxon>Rhodobacterales</taxon>
        <taxon>Paracoccaceae</taxon>
        <taxon>Haematobacter</taxon>
    </lineage>
</organism>
<reference evidence="3 4" key="1">
    <citation type="submission" date="2014-03" db="EMBL/GenBank/DDBJ databases">
        <title>Genome of Haematobacter massiliensis CCUG 47968.</title>
        <authorList>
            <person name="Wang D."/>
            <person name="Wang G."/>
        </authorList>
    </citation>
    <scope>NUCLEOTIDE SEQUENCE [LARGE SCALE GENOMIC DNA]</scope>
    <source>
        <strain evidence="3 4">CCUG 47968</strain>
    </source>
</reference>
<comment type="caution">
    <text evidence="3">The sequence shown here is derived from an EMBL/GenBank/DDBJ whole genome shotgun (WGS) entry which is preliminary data.</text>
</comment>
<feature type="region of interest" description="Disordered" evidence="1">
    <location>
        <begin position="411"/>
        <end position="437"/>
    </location>
</feature>
<name>A0A086Y4L2_9RHOB</name>
<dbReference type="Proteomes" id="UP000028826">
    <property type="component" value="Unassembled WGS sequence"/>
</dbReference>
<keyword evidence="3" id="KW-0255">Endonuclease</keyword>
<evidence type="ECO:0000259" key="2">
    <source>
        <dbReference type="Pfam" id="PF10593"/>
    </source>
</evidence>
<dbReference type="Pfam" id="PF10593">
    <property type="entry name" value="Z1"/>
    <property type="match status" value="1"/>
</dbReference>
<dbReference type="EMBL" id="JGYG01000006">
    <property type="protein sequence ID" value="KFI29212.1"/>
    <property type="molecule type" value="Genomic_DNA"/>
</dbReference>
<feature type="domain" description="Putative endonuclease Z1" evidence="2">
    <location>
        <begin position="442"/>
        <end position="676"/>
    </location>
</feature>
<feature type="region of interest" description="Disordered" evidence="1">
    <location>
        <begin position="295"/>
        <end position="318"/>
    </location>
</feature>
<dbReference type="GO" id="GO:0004519">
    <property type="term" value="F:endonuclease activity"/>
    <property type="evidence" value="ECO:0007669"/>
    <property type="project" value="UniProtKB-KW"/>
</dbReference>
<sequence>MTISNQKAFDSILSMAQNMLRLAAERAQSPVTPEMIEKELNKLAIMMEDDFVLVDRDALVDELIRRSSRTVGDNATLSSGEDHVAWLDAERKKGWTYWQRYSEYMEARIPWTALDALDVATDEVLSQLEDPTREGAWDRRGLVVGHVQSGKTGNYTGLICKAADAGYKIIIVLAGLHNNLRAQTQIRLDEGFLGFATIADADELPAVGVGLIDKDVSVRPNAATNRSEKGDFNTAVAAKMNISPEQRPWLFVVKKNKTVLERLLHWIRNRVANHVDPETGRKLVTNLPLLVIDDESDHGSVDTGEDVVDENGNPDLEHQPKTINRLIRSILHHFSRKAYVGYTATPFANIFIHDRGETQEHGPDLFPAAFITNLAAPSNYVGPGRVFGSASSTPEELPLVRPLTEEEFQPWMPSKTTTSPEIKPHKNGHRPRWKGEDRVPDSLAEAIRSFVYACAVRKLRGQGNKHSSMLIHVTRYTSVQSEVVTQVAEYVRNMKGRFTRGIELAELEASMCKEYQDTFVPGMQAIRSALVEGETLTDFSWDDLRAVLPDVLSDIRVREINGTAKDALDYAENDGTGLKVIAIGGDKLARGLTLEGLCTSYFLRTARMYDTLMQMGRWFGYRDGYLDVCRLYTSQEMVEWFGHIADAAEELRQEFDNMVAAGATPKQFGLRVKSHSVLTVTSPAKMRNARAMQLTYSGDLLQTIVFPNRKDDITANFKATDRFIAALGTSRDLNDQFYVPENQKWNGHLWREAPSLSVISFLRDYRTHPASFRIMSPLIADFIEEMNKDDELSRWTVALIGKDSGPDDKLREIGGCSVNMLQRKRTTEHADRYSIKTLISPRDQAIDLTEAEWKAALELSQKTWRNDTDRNEGKEPPSEPRGPQIRHILGQGIAEAGIAARRERGLLMLYLLDPDGAGVDELKDADPIVAWAISFPSSTSDRRVSNSRYIANSVLWGGLNEWVD</sequence>
<keyword evidence="3" id="KW-0378">Hydrolase</keyword>
<feature type="region of interest" description="Disordered" evidence="1">
    <location>
        <begin position="864"/>
        <end position="885"/>
    </location>
</feature>
<accession>A0A086Y4L2</accession>
<keyword evidence="4" id="KW-1185">Reference proteome</keyword>